<sequence length="579" mass="63829">MGDHQPYVTIRSRRPADRDSVSSADSTVGARVSTHQSRRAQVNSQAGFVQYGSSPGNAPRTATHDISRGSYHVKHLGSFAQTLEDASPDVTFSRTMIPNQQSSARRTIFHDISEPPVFSQNVETLLQQYYQQEPLPNDQQNNFIASNLGIEVWHVCAWFHHQRERDIVSQQFQKLKMGDLAPTATQGARMILPYLLNKIIEILPPGRTLLIDLRPPANYEKSHIRGAINLRAPLRFVQDASFDMIERAFSDRESRQKFGEWQSTMCMVFYARAVDSPWECPVAGVLYEKFKSWGWPGRCFILKGHYREFSVSYSKPIHRQVKDDGRGQSTYRSPHLGQRPNVDVVEGTDDEGRVSPSLSPNPSASPGRARTMSQHEQDLEAEFRRRVPDLYCKALDAQGNSGGTAAEPSLAPHSASTETAMEASECASSGGGDEDKDRGGDRDGTTAVFGPDTKAPLVEYLDRGLSYVRQGRPANATVVEASNATSLDDDTKPTNNAPRAGLSKLAAEDLHAYLNSAVIVSTPSDDSYIKIAKGDGQQAGDHAPASPGLGHHHGQNYHAGLGEEGGDERRRHCQWPVGR</sequence>
<accession>A0A066XGW3</accession>
<protein>
    <submittedName>
        <fullName evidence="5">Uncharacterized protein</fullName>
    </submittedName>
</protein>
<dbReference type="GO" id="GO:0003677">
    <property type="term" value="F:DNA binding"/>
    <property type="evidence" value="ECO:0007669"/>
    <property type="project" value="UniProtKB-UniRule"/>
</dbReference>
<dbReference type="InterPro" id="IPR036873">
    <property type="entry name" value="Rhodanese-like_dom_sf"/>
</dbReference>
<evidence type="ECO:0000313" key="5">
    <source>
        <dbReference type="EMBL" id="KDN66899.1"/>
    </source>
</evidence>
<keyword evidence="6" id="KW-1185">Reference proteome</keyword>
<feature type="compositionally biased region" description="Low complexity" evidence="2">
    <location>
        <begin position="355"/>
        <end position="366"/>
    </location>
</feature>
<keyword evidence="1" id="KW-0238">DNA-binding</keyword>
<keyword evidence="1" id="KW-0371">Homeobox</keyword>
<evidence type="ECO:0000256" key="2">
    <source>
        <dbReference type="SAM" id="MobiDB-lite"/>
    </source>
</evidence>
<dbReference type="OrthoDB" id="4760831at2759"/>
<gene>
    <name evidence="5" type="ORF">CSUB01_05211</name>
</gene>
<evidence type="ECO:0000259" key="3">
    <source>
        <dbReference type="PROSITE" id="PS50071"/>
    </source>
</evidence>
<feature type="domain" description="Homeobox" evidence="3">
    <location>
        <begin position="118"/>
        <end position="169"/>
    </location>
</feature>
<evidence type="ECO:0000256" key="1">
    <source>
        <dbReference type="PROSITE-ProRule" id="PRU00108"/>
    </source>
</evidence>
<comment type="subcellular location">
    <subcellularLocation>
        <location evidence="1">Nucleus</location>
    </subcellularLocation>
</comment>
<feature type="region of interest" description="Disordered" evidence="2">
    <location>
        <begin position="535"/>
        <end position="579"/>
    </location>
</feature>
<dbReference type="Proteomes" id="UP000027238">
    <property type="component" value="Unassembled WGS sequence"/>
</dbReference>
<dbReference type="eggNOG" id="ENOG502T0JZ">
    <property type="taxonomic scope" value="Eukaryota"/>
</dbReference>
<dbReference type="Pfam" id="PF00581">
    <property type="entry name" value="Rhodanese"/>
    <property type="match status" value="1"/>
</dbReference>
<dbReference type="AlphaFoldDB" id="A0A066XGW3"/>
<dbReference type="STRING" id="1173701.A0A066XGW3"/>
<keyword evidence="1" id="KW-0539">Nucleus</keyword>
<evidence type="ECO:0000313" key="6">
    <source>
        <dbReference type="Proteomes" id="UP000027238"/>
    </source>
</evidence>
<feature type="region of interest" description="Disordered" evidence="2">
    <location>
        <begin position="320"/>
        <end position="379"/>
    </location>
</feature>
<feature type="region of interest" description="Disordered" evidence="2">
    <location>
        <begin position="400"/>
        <end position="451"/>
    </location>
</feature>
<dbReference type="SUPFAM" id="SSF52821">
    <property type="entry name" value="Rhodanese/Cell cycle control phosphatase"/>
    <property type="match status" value="1"/>
</dbReference>
<dbReference type="SUPFAM" id="SSF46689">
    <property type="entry name" value="Homeodomain-like"/>
    <property type="match status" value="1"/>
</dbReference>
<feature type="compositionally biased region" description="Basic and acidic residues" evidence="2">
    <location>
        <begin position="433"/>
        <end position="444"/>
    </location>
</feature>
<evidence type="ECO:0000259" key="4">
    <source>
        <dbReference type="PROSITE" id="PS50206"/>
    </source>
</evidence>
<dbReference type="HOGENOM" id="CLU_470909_0_0_1"/>
<dbReference type="PROSITE" id="PS50071">
    <property type="entry name" value="HOMEOBOX_2"/>
    <property type="match status" value="1"/>
</dbReference>
<organism evidence="5 6">
    <name type="scientific">Colletotrichum sublineola</name>
    <name type="common">Sorghum anthracnose fungus</name>
    <dbReference type="NCBI Taxonomy" id="1173701"/>
    <lineage>
        <taxon>Eukaryota</taxon>
        <taxon>Fungi</taxon>
        <taxon>Dikarya</taxon>
        <taxon>Ascomycota</taxon>
        <taxon>Pezizomycotina</taxon>
        <taxon>Sordariomycetes</taxon>
        <taxon>Hypocreomycetidae</taxon>
        <taxon>Glomerellales</taxon>
        <taxon>Glomerellaceae</taxon>
        <taxon>Colletotrichum</taxon>
        <taxon>Colletotrichum graminicola species complex</taxon>
    </lineage>
</organism>
<dbReference type="Gene3D" id="3.40.250.10">
    <property type="entry name" value="Rhodanese-like domain"/>
    <property type="match status" value="1"/>
</dbReference>
<feature type="DNA-binding region" description="Homeobox" evidence="1">
    <location>
        <begin position="120"/>
        <end position="170"/>
    </location>
</feature>
<dbReference type="InterPro" id="IPR001763">
    <property type="entry name" value="Rhodanese-like_dom"/>
</dbReference>
<comment type="caution">
    <text evidence="5">The sequence shown here is derived from an EMBL/GenBank/DDBJ whole genome shotgun (WGS) entry which is preliminary data.</text>
</comment>
<dbReference type="PROSITE" id="PS50206">
    <property type="entry name" value="RHODANESE_3"/>
    <property type="match status" value="1"/>
</dbReference>
<feature type="domain" description="Rhodanese" evidence="4">
    <location>
        <begin position="204"/>
        <end position="230"/>
    </location>
</feature>
<reference evidence="6" key="1">
    <citation type="journal article" date="2014" name="Genome Announc.">
        <title>Draft genome sequence of Colletotrichum sublineola, a destructive pathogen of cultivated sorghum.</title>
        <authorList>
            <person name="Baroncelli R."/>
            <person name="Sanz-Martin J.M."/>
            <person name="Rech G.E."/>
            <person name="Sukno S.A."/>
            <person name="Thon M.R."/>
        </authorList>
    </citation>
    <scope>NUCLEOTIDE SEQUENCE [LARGE SCALE GENOMIC DNA]</scope>
    <source>
        <strain evidence="6">TX430BB</strain>
    </source>
</reference>
<feature type="compositionally biased region" description="Polar residues" evidence="2">
    <location>
        <begin position="33"/>
        <end position="42"/>
    </location>
</feature>
<name>A0A066XGW3_COLSU</name>
<dbReference type="InterPro" id="IPR009057">
    <property type="entry name" value="Homeodomain-like_sf"/>
</dbReference>
<feature type="region of interest" description="Disordered" evidence="2">
    <location>
        <begin position="1"/>
        <end position="42"/>
    </location>
</feature>
<dbReference type="InterPro" id="IPR001356">
    <property type="entry name" value="HD"/>
</dbReference>
<dbReference type="EMBL" id="JMSE01000878">
    <property type="protein sequence ID" value="KDN66899.1"/>
    <property type="molecule type" value="Genomic_DNA"/>
</dbReference>
<proteinExistence type="predicted"/>
<dbReference type="GO" id="GO:0005634">
    <property type="term" value="C:nucleus"/>
    <property type="evidence" value="ECO:0007669"/>
    <property type="project" value="UniProtKB-SubCell"/>
</dbReference>